<feature type="domain" description="DNA-repair protein Xrcc1 N-terminal" evidence="3">
    <location>
        <begin position="17"/>
        <end position="82"/>
    </location>
</feature>
<dbReference type="Proteomes" id="UP000825935">
    <property type="component" value="Chromosome 2"/>
</dbReference>
<reference evidence="4" key="1">
    <citation type="submission" date="2021-08" db="EMBL/GenBank/DDBJ databases">
        <title>WGS assembly of Ceratopteris richardii.</title>
        <authorList>
            <person name="Marchant D.B."/>
            <person name="Chen G."/>
            <person name="Jenkins J."/>
            <person name="Shu S."/>
            <person name="Leebens-Mack J."/>
            <person name="Grimwood J."/>
            <person name="Schmutz J."/>
            <person name="Soltis P."/>
            <person name="Soltis D."/>
            <person name="Chen Z.-H."/>
        </authorList>
    </citation>
    <scope>NUCLEOTIDE SEQUENCE</scope>
    <source>
        <strain evidence="4">Whitten #5841</strain>
        <tissue evidence="4">Leaf</tissue>
    </source>
</reference>
<keyword evidence="1" id="KW-0175">Coiled coil</keyword>
<dbReference type="Pfam" id="PF01834">
    <property type="entry name" value="XRCC1_N"/>
    <property type="match status" value="1"/>
</dbReference>
<sequence>MAAEFELDPKHKVLPFKVRAASKEAQPHKAAHVLDPDPKNHWSTSTNAKEWLLLELEEPCLLQQIRIHNKSVLEWEISVGLRYKPDLFYKVRTRCEASRRESQYLANYTACRYVRLSCLRGNPIALYSVQLIGISMPGLEPEFQPLVDHLLPFVTSSKQAFQDLYIQLLGEIMTRLSPFITYLEGDLSSYSENTESSLRFLAMLSGPLYPILVSIDERERLKNLVPVSDTESSKGAQSSLFTVSSNFQAPPRRSRSPAPSHQPAGQLVAFRPDVVLLLLRVAYRDSSMNMISRMVSKVFGKLSSTISSVGAYSDLSPRLSQGASGGDNMAANVDSSTSNMQQIDYAAILGDEFHVAEDDKDESGVSALLDISSVEEALLHFLYASASKPILRRRLAEMKPDLMPILPFLQAILPAMRPTSIGPSEQVDENFVPWQTPLVQRAFAQVVSLATTMSYQPLLDACAGYLCSFSVAHEKAACIIIDLCSGPLAPWLPVVIAKVELAFELVEGILNAFQVVDKGIDFARAALVYVILGLSGHMDEYMTMYKAVKHSVLFIMEILEPFLLPAITPIKNTIAFGDVSTVITDKQEHYCTLALAILRAAIKKPEIISALEIEWRRGIVKPSVLISVIAPHLPFPAGLDDAFKGLSESQGESTVNLRVSNVTDGCSTRSVTDSILKPLNVDDDGVPKLDLLSSDSHEEHGGFFISGELKLLSWRMLSSSPQDTQEFGCFGVKGESKAGGCDFRDTENSNLKDTMSLHSDYVLLSNYQERELRASELVHFAEELHLQVSGSVANHEAAVECLLLAAECHLNPWTPQSAQYDLFRKSATAITKDKISDQDNQAAAKSIRVLEEERDKIVLKILIKAAELDAQIANKSYEDLQELKVANFDDKLPINNSSIDAITLLRNHQSILLRFFIVNLRRGDRMYEALLQGLLFLLSAATDLVCSGEHIVDVILKAAGHVNLCLLREFEQKDSNHVTGFSLCAIQRQWLLLCRLVVAASQGHSIDNGSQLFNGSNIHQKGLISPSAWMNKLPEFALSPLPLVRYIGWEALSHFAECQQQTGVVLASDLEELSGLLSVFADDLMCSVISAKPRSTKHPPESLERKLFGFNTISLEMCSMESKNSLYPEIDVLTLNLQRQFAQNALKILDAVCSQLRGIPGTALPDILSWFSELCRHPFILEQGPEFKLETKMKGFAAANVRFIILRVMEVLLLEHMEALVPELPRMINVVLSLCQSSYCDIFLLESVLNALKPIVSYGIRFSASAELYMEEEHNTMTIESLCFDPLIRLLQRVPKSEDGLVEQNSNGPFLVFLAGAVLSVLSSSRALEILNLLKNWADFSVFSSGSSYVNYLHAFQKVFEACGSILKKTVLEKGLPIQETVVQPQDSILSDVDENCKQEKYMLNEDHGLASKDGSSLESICLSKPEEFEECIKDLSFTLGVSLEKVWRFHPQLSDRLTNKLAFCIMLCANITKLTKSFPLPFQNDIQAAADEKASVVEGEQESLHCYTFSLESICQTVLALQKSECWQVANCTMEFLLAQPDSKAVVAILPQLCCVLENQCSHAPRISWRGFSVNWLSKILQRVNFYQVCTTYAPLKQLFKVLIDHKEPEQRIGVLQELIKLTDFQETEKHLLEASSCLDVLQSKQETWNHEHKPVLNTDFLVEIVDAEWDGICSLAAYDPFPGIRKLAIEVLIKFIPLAQMHHLQRLLSSLDTFLPGLAKDAYTMIDAPMTRLSLSLLCCVCLYSGTKEISTIPSRVWTSLELLSKQRNGSALRETERQACLALLQLRNDEDDAKKLIRGFLHKVTEQQADTNNQFLPVQEAVLQVLARLNVARMIEDKLLCESVQQIQELEEAEIELELLKKETVLNLHGGQEELQRQMKIGLKDKHEEWQNETMVKAELLHKADSKRRKERLEQLRNQIVTEENLAIKQEIAARLERQRLARYNRQQALERATLREIELVEELEREKNAEIEREIERQILLEKERARTKELRHSLELETERHTQRDLQRELEQRESGRIRQSRREFSGSGGGSRPRERYREREGGRSSQDVRSSIVVARENSTTPPATPTAGSRSR</sequence>
<dbReference type="Gene3D" id="2.60.120.260">
    <property type="entry name" value="Galactose-binding domain-like"/>
    <property type="match status" value="1"/>
</dbReference>
<evidence type="ECO:0000259" key="3">
    <source>
        <dbReference type="Pfam" id="PF01834"/>
    </source>
</evidence>
<feature type="compositionally biased region" description="Basic and acidic residues" evidence="2">
    <location>
        <begin position="2038"/>
        <end position="2049"/>
    </location>
</feature>
<protein>
    <recommendedName>
        <fullName evidence="3">DNA-repair protein Xrcc1 N-terminal domain-containing protein</fullName>
    </recommendedName>
</protein>
<evidence type="ECO:0000256" key="2">
    <source>
        <dbReference type="SAM" id="MobiDB-lite"/>
    </source>
</evidence>
<dbReference type="GO" id="GO:0000012">
    <property type="term" value="P:single strand break repair"/>
    <property type="evidence" value="ECO:0007669"/>
    <property type="project" value="InterPro"/>
</dbReference>
<dbReference type="SUPFAM" id="SSF48371">
    <property type="entry name" value="ARM repeat"/>
    <property type="match status" value="1"/>
</dbReference>
<organism evidence="4 5">
    <name type="scientific">Ceratopteris richardii</name>
    <name type="common">Triangle waterfern</name>
    <dbReference type="NCBI Taxonomy" id="49495"/>
    <lineage>
        <taxon>Eukaryota</taxon>
        <taxon>Viridiplantae</taxon>
        <taxon>Streptophyta</taxon>
        <taxon>Embryophyta</taxon>
        <taxon>Tracheophyta</taxon>
        <taxon>Polypodiopsida</taxon>
        <taxon>Polypodiidae</taxon>
        <taxon>Polypodiales</taxon>
        <taxon>Pteridineae</taxon>
        <taxon>Pteridaceae</taxon>
        <taxon>Parkerioideae</taxon>
        <taxon>Ceratopteris</taxon>
    </lineage>
</organism>
<dbReference type="OMA" id="FACASQP"/>
<dbReference type="PANTHER" id="PTHR35833">
    <property type="entry name" value="GALACTOSE-BINDING DOMAIN-LIKE, ARMADILLO-TYPE FOLD PROTEIN-RELATED"/>
    <property type="match status" value="1"/>
</dbReference>
<dbReference type="SUPFAM" id="SSF49785">
    <property type="entry name" value="Galactose-binding domain-like"/>
    <property type="match status" value="1"/>
</dbReference>
<dbReference type="GO" id="GO:0003684">
    <property type="term" value="F:damaged DNA binding"/>
    <property type="evidence" value="ECO:0007669"/>
    <property type="project" value="InterPro"/>
</dbReference>
<dbReference type="InterPro" id="IPR002706">
    <property type="entry name" value="Xrcc1_N"/>
</dbReference>
<evidence type="ECO:0000256" key="1">
    <source>
        <dbReference type="SAM" id="Coils"/>
    </source>
</evidence>
<evidence type="ECO:0000313" key="5">
    <source>
        <dbReference type="Proteomes" id="UP000825935"/>
    </source>
</evidence>
<feature type="coiled-coil region" evidence="1">
    <location>
        <begin position="1906"/>
        <end position="1978"/>
    </location>
</feature>
<feature type="compositionally biased region" description="Low complexity" evidence="2">
    <location>
        <begin position="2067"/>
        <end position="2080"/>
    </location>
</feature>
<dbReference type="InterPro" id="IPR008979">
    <property type="entry name" value="Galactose-bd-like_sf"/>
</dbReference>
<comment type="caution">
    <text evidence="4">The sequence shown here is derived from an EMBL/GenBank/DDBJ whole genome shotgun (WGS) entry which is preliminary data.</text>
</comment>
<dbReference type="GO" id="GO:0005634">
    <property type="term" value="C:nucleus"/>
    <property type="evidence" value="ECO:0007669"/>
    <property type="project" value="InterPro"/>
</dbReference>
<feature type="region of interest" description="Disordered" evidence="2">
    <location>
        <begin position="2000"/>
        <end position="2080"/>
    </location>
</feature>
<keyword evidence="5" id="KW-1185">Reference proteome</keyword>
<evidence type="ECO:0000313" key="4">
    <source>
        <dbReference type="EMBL" id="KAH7442926.1"/>
    </source>
</evidence>
<dbReference type="InterPro" id="IPR016024">
    <property type="entry name" value="ARM-type_fold"/>
</dbReference>
<accession>A0A8T2VAF0</accession>
<name>A0A8T2VAF0_CERRI</name>
<feature type="compositionally biased region" description="Basic and acidic residues" evidence="2">
    <location>
        <begin position="2000"/>
        <end position="2030"/>
    </location>
</feature>
<dbReference type="EMBL" id="CM035407">
    <property type="protein sequence ID" value="KAH7442926.1"/>
    <property type="molecule type" value="Genomic_DNA"/>
</dbReference>
<proteinExistence type="predicted"/>
<dbReference type="OrthoDB" id="1739806at2759"/>
<dbReference type="PANTHER" id="PTHR35833:SF1">
    <property type="entry name" value="GALACTOSE-BINDING DOMAIN-CONTAINING PROTEIN"/>
    <property type="match status" value="1"/>
</dbReference>
<gene>
    <name evidence="4" type="ORF">KP509_02G008200</name>
</gene>